<accession>A0A075ULC6</accession>
<feature type="transmembrane region" description="Helical" evidence="7">
    <location>
        <begin position="12"/>
        <end position="33"/>
    </location>
</feature>
<comment type="similarity">
    <text evidence="2">Belongs to the UPF0410 family.</text>
</comment>
<keyword evidence="3" id="KW-1003">Cell membrane</keyword>
<protein>
    <submittedName>
        <fullName evidence="8">Conserved putative membrane protein</fullName>
    </submittedName>
</protein>
<gene>
    <name evidence="8" type="ORF">AJAP_02270</name>
</gene>
<dbReference type="Pfam" id="PF04226">
    <property type="entry name" value="Transgly_assoc"/>
    <property type="match status" value="1"/>
</dbReference>
<dbReference type="eggNOG" id="COG2261">
    <property type="taxonomic scope" value="Bacteria"/>
</dbReference>
<organism evidence="8 9">
    <name type="scientific">Amycolatopsis japonica</name>
    <dbReference type="NCBI Taxonomy" id="208439"/>
    <lineage>
        <taxon>Bacteria</taxon>
        <taxon>Bacillati</taxon>
        <taxon>Actinomycetota</taxon>
        <taxon>Actinomycetes</taxon>
        <taxon>Pseudonocardiales</taxon>
        <taxon>Pseudonocardiaceae</taxon>
        <taxon>Amycolatopsis</taxon>
        <taxon>Amycolatopsis japonica group</taxon>
    </lineage>
</organism>
<dbReference type="HOGENOM" id="CLU_160040_2_3_11"/>
<dbReference type="KEGG" id="aja:AJAP_02270"/>
<evidence type="ECO:0000256" key="7">
    <source>
        <dbReference type="SAM" id="Phobius"/>
    </source>
</evidence>
<dbReference type="GO" id="GO:0005886">
    <property type="term" value="C:plasma membrane"/>
    <property type="evidence" value="ECO:0007669"/>
    <property type="project" value="UniProtKB-SubCell"/>
</dbReference>
<keyword evidence="9" id="KW-1185">Reference proteome</keyword>
<dbReference type="AlphaFoldDB" id="A0A075ULC6"/>
<evidence type="ECO:0000256" key="1">
    <source>
        <dbReference type="ARBA" id="ARBA00004651"/>
    </source>
</evidence>
<reference evidence="8 9" key="1">
    <citation type="journal article" date="2014" name="J. Biotechnol.">
        <title>Complete genome sequence of the actinobacterium Amycolatopsis japonica MG417-CF17(T) (=DSM 44213T) producing (S,S)-N,N'-ethylenediaminedisuccinic acid.</title>
        <authorList>
            <person name="Stegmann E."/>
            <person name="Albersmeier A."/>
            <person name="Spohn M."/>
            <person name="Gert H."/>
            <person name="Weber T."/>
            <person name="Wohlleben W."/>
            <person name="Kalinowski J."/>
            <person name="Ruckert C."/>
        </authorList>
    </citation>
    <scope>NUCLEOTIDE SEQUENCE [LARGE SCALE GENOMIC DNA]</scope>
    <source>
        <strain evidence="9">MG417-CF17 (DSM 44213)</strain>
    </source>
</reference>
<dbReference type="InterPro" id="IPR007341">
    <property type="entry name" value="Transgly_assoc"/>
</dbReference>
<dbReference type="STRING" id="208439.AJAP_02270"/>
<keyword evidence="4 7" id="KW-0812">Transmembrane</keyword>
<evidence type="ECO:0000256" key="5">
    <source>
        <dbReference type="ARBA" id="ARBA00022989"/>
    </source>
</evidence>
<dbReference type="PANTHER" id="PTHR33884:SF3">
    <property type="entry name" value="UPF0410 PROTEIN YMGE"/>
    <property type="match status" value="1"/>
</dbReference>
<dbReference type="Proteomes" id="UP000028492">
    <property type="component" value="Chromosome"/>
</dbReference>
<keyword evidence="6 7" id="KW-0472">Membrane</keyword>
<feature type="transmembrane region" description="Helical" evidence="7">
    <location>
        <begin position="40"/>
        <end position="62"/>
    </location>
</feature>
<sequence length="105" mass="11286">MYYSIRVGNLDGMGFFSWIVFGAIAGWLANVVVGGPDRRGGCLFSILVGVLGAALGGFIYRLATGTERTFEFDFPSFGVAILGSIVLLALLRLVRGSGRSDSYRR</sequence>
<dbReference type="PANTHER" id="PTHR33884">
    <property type="entry name" value="UPF0410 PROTEIN YMGE"/>
    <property type="match status" value="1"/>
</dbReference>
<keyword evidence="5 7" id="KW-1133">Transmembrane helix</keyword>
<feature type="transmembrane region" description="Helical" evidence="7">
    <location>
        <begin position="74"/>
        <end position="94"/>
    </location>
</feature>
<evidence type="ECO:0000313" key="8">
    <source>
        <dbReference type="EMBL" id="AIG73384.1"/>
    </source>
</evidence>
<evidence type="ECO:0000313" key="9">
    <source>
        <dbReference type="Proteomes" id="UP000028492"/>
    </source>
</evidence>
<evidence type="ECO:0000256" key="3">
    <source>
        <dbReference type="ARBA" id="ARBA00022475"/>
    </source>
</evidence>
<comment type="subcellular location">
    <subcellularLocation>
        <location evidence="1">Cell membrane</location>
        <topology evidence="1">Multi-pass membrane protein</topology>
    </subcellularLocation>
</comment>
<name>A0A075ULC6_9PSEU</name>
<evidence type="ECO:0000256" key="6">
    <source>
        <dbReference type="ARBA" id="ARBA00023136"/>
    </source>
</evidence>
<evidence type="ECO:0000256" key="4">
    <source>
        <dbReference type="ARBA" id="ARBA00022692"/>
    </source>
</evidence>
<proteinExistence type="inferred from homology"/>
<dbReference type="EMBL" id="CP008953">
    <property type="protein sequence ID" value="AIG73384.1"/>
    <property type="molecule type" value="Genomic_DNA"/>
</dbReference>
<evidence type="ECO:0000256" key="2">
    <source>
        <dbReference type="ARBA" id="ARBA00011006"/>
    </source>
</evidence>